<dbReference type="EMBL" id="CP099428">
    <property type="protein sequence ID" value="USW58413.1"/>
    <property type="molecule type" value="Genomic_DNA"/>
</dbReference>
<evidence type="ECO:0000313" key="2">
    <source>
        <dbReference type="Proteomes" id="UP001056384"/>
    </source>
</evidence>
<name>A0A9Q9ERC2_9PEZI</name>
<dbReference type="OrthoDB" id="3645423at2759"/>
<accession>A0A9Q9ERC2</accession>
<proteinExistence type="predicted"/>
<keyword evidence="2" id="KW-1185">Reference proteome</keyword>
<organism evidence="1 2">
    <name type="scientific">Septoria linicola</name>
    <dbReference type="NCBI Taxonomy" id="215465"/>
    <lineage>
        <taxon>Eukaryota</taxon>
        <taxon>Fungi</taxon>
        <taxon>Dikarya</taxon>
        <taxon>Ascomycota</taxon>
        <taxon>Pezizomycotina</taxon>
        <taxon>Dothideomycetes</taxon>
        <taxon>Dothideomycetidae</taxon>
        <taxon>Mycosphaerellales</taxon>
        <taxon>Mycosphaerellaceae</taxon>
        <taxon>Septoria</taxon>
    </lineage>
</organism>
<dbReference type="Proteomes" id="UP001056384">
    <property type="component" value="Chromosome 11"/>
</dbReference>
<reference evidence="1" key="1">
    <citation type="submission" date="2022-06" db="EMBL/GenBank/DDBJ databases">
        <title>Complete genome sequences of two strains of the flax pathogen Septoria linicola.</title>
        <authorList>
            <person name="Lapalu N."/>
            <person name="Simon A."/>
            <person name="Demenou B."/>
            <person name="Paumier D."/>
            <person name="Guillot M.-P."/>
            <person name="Gout L."/>
            <person name="Valade R."/>
        </authorList>
    </citation>
    <scope>NUCLEOTIDE SEQUENCE</scope>
    <source>
        <strain evidence="1">SE15195</strain>
    </source>
</reference>
<gene>
    <name evidence="1" type="ORF">Slin15195_G117320</name>
</gene>
<sequence length="305" mass="35657">MACMDITRGSNDNYWRFRLSGYKSKSQWAAEFRDSGYHCPSTDDVLDVALLKFSSRPNYMNVVDKHQLRKFVTDRKLMKNPNGLRQSSADKSPTFEKVAELPAELRVRIYGFYLSYLPETLHRPTQPPLARLNKMMRDKVLTEFYKTIRFEIHFNLIKPRRGSSQCRISMDTGAMVFLLNMRSEDVAIVRHLQICLIGKQGEGRRARSFQWARINVDLADYERPARVDDATKCTDYALYLHAEDHWWNDKQPYQHKVVEDIVEVAEKRLGPVKQYQLKVADLMRLVTPIENVLTATAEKYKPADW</sequence>
<protein>
    <submittedName>
        <fullName evidence="1">Uncharacterized protein</fullName>
    </submittedName>
</protein>
<evidence type="ECO:0000313" key="1">
    <source>
        <dbReference type="EMBL" id="USW58413.1"/>
    </source>
</evidence>
<dbReference type="AlphaFoldDB" id="A0A9Q9ERC2"/>